<proteinExistence type="inferred from homology"/>
<evidence type="ECO:0000256" key="4">
    <source>
        <dbReference type="RuleBase" id="RU000363"/>
    </source>
</evidence>
<evidence type="ECO:0000313" key="5">
    <source>
        <dbReference type="EMBL" id="EEQ30076.1"/>
    </source>
</evidence>
<name>C5FK54_ARTOC</name>
<dbReference type="GO" id="GO:0006633">
    <property type="term" value="P:fatty acid biosynthetic process"/>
    <property type="evidence" value="ECO:0007669"/>
    <property type="project" value="TreeGrafter"/>
</dbReference>
<dbReference type="eggNOG" id="KOG0725">
    <property type="taxonomic scope" value="Eukaryota"/>
</dbReference>
<gene>
    <name evidence="5" type="ORF">MCYG_02895</name>
</gene>
<dbReference type="AlphaFoldDB" id="C5FK54"/>
<keyword evidence="2" id="KW-0521">NADP</keyword>
<dbReference type="PRINTS" id="PR00080">
    <property type="entry name" value="SDRFAMILY"/>
</dbReference>
<reference evidence="6" key="1">
    <citation type="journal article" date="2012" name="MBio">
        <title>Comparative genome analysis of Trichophyton rubrum and related dermatophytes reveals candidate genes involved in infection.</title>
        <authorList>
            <person name="Martinez D.A."/>
            <person name="Oliver B.G."/>
            <person name="Graeser Y."/>
            <person name="Goldberg J.M."/>
            <person name="Li W."/>
            <person name="Martinez-Rossi N.M."/>
            <person name="Monod M."/>
            <person name="Shelest E."/>
            <person name="Barton R.C."/>
            <person name="Birch E."/>
            <person name="Brakhage A.A."/>
            <person name="Chen Z."/>
            <person name="Gurr S.J."/>
            <person name="Heiman D."/>
            <person name="Heitman J."/>
            <person name="Kosti I."/>
            <person name="Rossi A."/>
            <person name="Saif S."/>
            <person name="Samalova M."/>
            <person name="Saunders C.W."/>
            <person name="Shea T."/>
            <person name="Summerbell R.C."/>
            <person name="Xu J."/>
            <person name="Young S."/>
            <person name="Zeng Q."/>
            <person name="Birren B.W."/>
            <person name="Cuomo C.A."/>
            <person name="White T.C."/>
        </authorList>
    </citation>
    <scope>NUCLEOTIDE SEQUENCE [LARGE SCALE GENOMIC DNA]</scope>
    <source>
        <strain evidence="6">ATCC MYA-4605 / CBS 113480</strain>
    </source>
</reference>
<dbReference type="GeneID" id="9224755"/>
<evidence type="ECO:0000256" key="2">
    <source>
        <dbReference type="ARBA" id="ARBA00022857"/>
    </source>
</evidence>
<dbReference type="PANTHER" id="PTHR42760">
    <property type="entry name" value="SHORT-CHAIN DEHYDROGENASES/REDUCTASES FAMILY MEMBER"/>
    <property type="match status" value="1"/>
</dbReference>
<dbReference type="OMA" id="TCMITGG"/>
<evidence type="ECO:0000256" key="1">
    <source>
        <dbReference type="ARBA" id="ARBA00006484"/>
    </source>
</evidence>
<dbReference type="EMBL" id="DS995703">
    <property type="protein sequence ID" value="EEQ30076.1"/>
    <property type="molecule type" value="Genomic_DNA"/>
</dbReference>
<dbReference type="Pfam" id="PF00106">
    <property type="entry name" value="adh_short"/>
    <property type="match status" value="1"/>
</dbReference>
<dbReference type="OrthoDB" id="47007at2759"/>
<dbReference type="STRING" id="554155.C5FK54"/>
<sequence length="341" mass="37089">MLFSRLLLKNRAGYQAALRYKTQYPYSNTAWYFNSVRLEPWSWFSPATRASHSSSNPPVSPPPSLGRLKGATCMITGGSSGIGLGIAHRFLLEGAERIILVGRNRKRLEDAVKSLGTEIAIGELPKPAKIVHSGCFTLVTGDVGCPSFWCEEVKRLMRRVDILVNAAGVSHSSLLSTAKDEHITQLLHTNLQGTIFACRTMTRQALRQRRMQQQTDASTRSYLGTKCIINISSLHASRGGVGVATYASTKAGVIALTRAIVAESNLPCSGASIRANVIVPGYIETKMLDELGEQFRNDTMQSIPLRRFGTIEEVADAAVFVVTNQYANNCVLNLDGGLSAV</sequence>
<dbReference type="Proteomes" id="UP000002035">
    <property type="component" value="Unassembled WGS sequence"/>
</dbReference>
<dbReference type="HOGENOM" id="CLU_010194_1_3_1"/>
<evidence type="ECO:0000256" key="3">
    <source>
        <dbReference type="ARBA" id="ARBA00023002"/>
    </source>
</evidence>
<dbReference type="PRINTS" id="PR00081">
    <property type="entry name" value="GDHRDH"/>
</dbReference>
<keyword evidence="6" id="KW-1185">Reference proteome</keyword>
<dbReference type="InterPro" id="IPR002347">
    <property type="entry name" value="SDR_fam"/>
</dbReference>
<dbReference type="VEuPathDB" id="FungiDB:MCYG_02895"/>
<protein>
    <submittedName>
        <fullName evidence="5">3-oxoacyl-[acyl-carrier-protein] reductase</fullName>
    </submittedName>
</protein>
<keyword evidence="3" id="KW-0560">Oxidoreductase</keyword>
<dbReference type="RefSeq" id="XP_002847389.1">
    <property type="nucleotide sequence ID" value="XM_002847343.1"/>
</dbReference>
<dbReference type="PANTHER" id="PTHR42760:SF133">
    <property type="entry name" value="3-OXOACYL-[ACYL-CARRIER-PROTEIN] REDUCTASE"/>
    <property type="match status" value="1"/>
</dbReference>
<dbReference type="GO" id="GO:0048038">
    <property type="term" value="F:quinone binding"/>
    <property type="evidence" value="ECO:0007669"/>
    <property type="project" value="TreeGrafter"/>
</dbReference>
<dbReference type="GO" id="GO:0016616">
    <property type="term" value="F:oxidoreductase activity, acting on the CH-OH group of donors, NAD or NADP as acceptor"/>
    <property type="evidence" value="ECO:0007669"/>
    <property type="project" value="TreeGrafter"/>
</dbReference>
<evidence type="ECO:0000313" key="6">
    <source>
        <dbReference type="Proteomes" id="UP000002035"/>
    </source>
</evidence>
<organism evidence="5 6">
    <name type="scientific">Arthroderma otae (strain ATCC MYA-4605 / CBS 113480)</name>
    <name type="common">Microsporum canis</name>
    <dbReference type="NCBI Taxonomy" id="554155"/>
    <lineage>
        <taxon>Eukaryota</taxon>
        <taxon>Fungi</taxon>
        <taxon>Dikarya</taxon>
        <taxon>Ascomycota</taxon>
        <taxon>Pezizomycotina</taxon>
        <taxon>Eurotiomycetes</taxon>
        <taxon>Eurotiomycetidae</taxon>
        <taxon>Onygenales</taxon>
        <taxon>Arthrodermataceae</taxon>
        <taxon>Microsporum</taxon>
    </lineage>
</organism>
<comment type="similarity">
    <text evidence="1 4">Belongs to the short-chain dehydrogenases/reductases (SDR) family.</text>
</comment>
<dbReference type="CDD" id="cd05233">
    <property type="entry name" value="SDR_c"/>
    <property type="match status" value="1"/>
</dbReference>
<dbReference type="InterPro" id="IPR036291">
    <property type="entry name" value="NAD(P)-bd_dom_sf"/>
</dbReference>
<dbReference type="Gene3D" id="3.40.50.720">
    <property type="entry name" value="NAD(P)-binding Rossmann-like Domain"/>
    <property type="match status" value="1"/>
</dbReference>
<dbReference type="SUPFAM" id="SSF51735">
    <property type="entry name" value="NAD(P)-binding Rossmann-fold domains"/>
    <property type="match status" value="1"/>
</dbReference>
<accession>C5FK54</accession>